<dbReference type="EMBL" id="SLWN01000009">
    <property type="protein sequence ID" value="TCO23444.1"/>
    <property type="molecule type" value="Genomic_DNA"/>
</dbReference>
<dbReference type="Proteomes" id="UP000294508">
    <property type="component" value="Unassembled WGS sequence"/>
</dbReference>
<evidence type="ECO:0000313" key="4">
    <source>
        <dbReference type="Proteomes" id="UP000294508"/>
    </source>
</evidence>
<protein>
    <submittedName>
        <fullName evidence="3">Pimeloyl-ACP methyl ester carboxylesterase</fullName>
    </submittedName>
</protein>
<dbReference type="GO" id="GO:0016787">
    <property type="term" value="F:hydrolase activity"/>
    <property type="evidence" value="ECO:0007669"/>
    <property type="project" value="UniProtKB-KW"/>
</dbReference>
<dbReference type="PANTHER" id="PTHR43329">
    <property type="entry name" value="EPOXIDE HYDROLASE"/>
    <property type="match status" value="1"/>
</dbReference>
<dbReference type="RefSeq" id="WP_132212033.1">
    <property type="nucleotide sequence ID" value="NZ_SLWN01000009.1"/>
</dbReference>
<accession>A0A4R2HB13</accession>
<dbReference type="Gene3D" id="3.40.50.1820">
    <property type="entry name" value="alpha/beta hydrolase"/>
    <property type="match status" value="1"/>
</dbReference>
<dbReference type="InterPro" id="IPR000639">
    <property type="entry name" value="Epox_hydrolase-like"/>
</dbReference>
<dbReference type="Pfam" id="PF00561">
    <property type="entry name" value="Abhydrolase_1"/>
    <property type="match status" value="1"/>
</dbReference>
<dbReference type="InterPro" id="IPR000073">
    <property type="entry name" value="AB_hydrolase_1"/>
</dbReference>
<sequence length="284" mass="32386">MLPTLDGVTHTFVDLPGLRMHVTEAGSGEPVLMLHDFLQHWWEWRDVIPTVAQHYRVICPDLRGAGWTDAPRDGYTADQLLADLLALLDALNLDRVRLIAHDWSGIVVYLLCLQHPERVRDHVSIAIPPPYIDFDGAMMRSLLRHAWFNLVVPVPGLGPWALRGWLTRHLLTGFTTGLSDEDREIFAERARQPERALAGSALYRHFIQPTGTAMLRGKYKDQRLTTRTLVLLGADDPNVRLEFLHGYEPYVDDLRIEVVDEASHFVVDDQPAEVTKRVMEFFGR</sequence>
<gene>
    <name evidence="3" type="ORF">EV652_109271</name>
</gene>
<evidence type="ECO:0000256" key="1">
    <source>
        <dbReference type="ARBA" id="ARBA00022801"/>
    </source>
</evidence>
<dbReference type="PRINTS" id="PR00412">
    <property type="entry name" value="EPOXHYDRLASE"/>
</dbReference>
<evidence type="ECO:0000259" key="2">
    <source>
        <dbReference type="Pfam" id="PF00561"/>
    </source>
</evidence>
<feature type="domain" description="AB hydrolase-1" evidence="2">
    <location>
        <begin position="30"/>
        <end position="268"/>
    </location>
</feature>
<keyword evidence="1" id="KW-0378">Hydrolase</keyword>
<comment type="caution">
    <text evidence="3">The sequence shown here is derived from an EMBL/GenBank/DDBJ whole genome shotgun (WGS) entry which is preliminary data.</text>
</comment>
<reference evidence="3 4" key="1">
    <citation type="journal article" date="2015" name="Stand. Genomic Sci.">
        <title>Genomic Encyclopedia of Bacterial and Archaeal Type Strains, Phase III: the genomes of soil and plant-associated and newly described type strains.</title>
        <authorList>
            <person name="Whitman W.B."/>
            <person name="Woyke T."/>
            <person name="Klenk H.P."/>
            <person name="Zhou Y."/>
            <person name="Lilburn T.G."/>
            <person name="Beck B.J."/>
            <person name="De Vos P."/>
            <person name="Vandamme P."/>
            <person name="Eisen J.A."/>
            <person name="Garrity G."/>
            <person name="Hugenholtz P."/>
            <person name="Kyrpides N.C."/>
        </authorList>
    </citation>
    <scope>NUCLEOTIDE SEQUENCE [LARGE SCALE GENOMIC DNA]</scope>
    <source>
        <strain evidence="3 4">VKM Ac-2572</strain>
    </source>
</reference>
<keyword evidence="4" id="KW-1185">Reference proteome</keyword>
<proteinExistence type="predicted"/>
<organism evidence="3 4">
    <name type="scientific">Kribbella steppae</name>
    <dbReference type="NCBI Taxonomy" id="2512223"/>
    <lineage>
        <taxon>Bacteria</taxon>
        <taxon>Bacillati</taxon>
        <taxon>Actinomycetota</taxon>
        <taxon>Actinomycetes</taxon>
        <taxon>Propionibacteriales</taxon>
        <taxon>Kribbellaceae</taxon>
        <taxon>Kribbella</taxon>
    </lineage>
</organism>
<evidence type="ECO:0000313" key="3">
    <source>
        <dbReference type="EMBL" id="TCO23444.1"/>
    </source>
</evidence>
<dbReference type="AlphaFoldDB" id="A0A4R2HB13"/>
<dbReference type="SUPFAM" id="SSF53474">
    <property type="entry name" value="alpha/beta-Hydrolases"/>
    <property type="match status" value="1"/>
</dbReference>
<dbReference type="OrthoDB" id="2987348at2"/>
<dbReference type="InterPro" id="IPR029058">
    <property type="entry name" value="AB_hydrolase_fold"/>
</dbReference>
<name>A0A4R2HB13_9ACTN</name>